<keyword evidence="4" id="KW-1185">Reference proteome</keyword>
<evidence type="ECO:0000259" key="2">
    <source>
        <dbReference type="PROSITE" id="PS51644"/>
    </source>
</evidence>
<dbReference type="Pfam" id="PF12872">
    <property type="entry name" value="OST-HTH"/>
    <property type="match status" value="1"/>
</dbReference>
<accession>A0ABN7BDC5</accession>
<dbReference type="EMBL" id="AP028922">
    <property type="protein sequence ID" value="BET02372.1"/>
    <property type="molecule type" value="Genomic_DNA"/>
</dbReference>
<gene>
    <name evidence="3" type="ORF">NTJ_15190</name>
</gene>
<reference evidence="3 4" key="1">
    <citation type="submission" date="2023-09" db="EMBL/GenBank/DDBJ databases">
        <title>Nesidiocoris tenuis whole genome shotgun sequence.</title>
        <authorList>
            <person name="Shibata T."/>
            <person name="Shimoda M."/>
            <person name="Kobayashi T."/>
            <person name="Uehara T."/>
        </authorList>
    </citation>
    <scope>NUCLEOTIDE SEQUENCE [LARGE SCALE GENOMIC DNA]</scope>
    <source>
        <strain evidence="3 4">Japan</strain>
    </source>
</reference>
<feature type="compositionally biased region" description="Basic and acidic residues" evidence="1">
    <location>
        <begin position="54"/>
        <end position="63"/>
    </location>
</feature>
<feature type="domain" description="HTH OST-type" evidence="2">
    <location>
        <begin position="208"/>
        <end position="280"/>
    </location>
</feature>
<name>A0ABN7BDC5_9HEMI</name>
<dbReference type="CDD" id="cd09972">
    <property type="entry name" value="LOTUS_TDRD_OSKAR"/>
    <property type="match status" value="1"/>
</dbReference>
<feature type="region of interest" description="Disordered" evidence="1">
    <location>
        <begin position="312"/>
        <end position="345"/>
    </location>
</feature>
<evidence type="ECO:0000313" key="4">
    <source>
        <dbReference type="Proteomes" id="UP001307889"/>
    </source>
</evidence>
<organism evidence="3 4">
    <name type="scientific">Nesidiocoris tenuis</name>
    <dbReference type="NCBI Taxonomy" id="355587"/>
    <lineage>
        <taxon>Eukaryota</taxon>
        <taxon>Metazoa</taxon>
        <taxon>Ecdysozoa</taxon>
        <taxon>Arthropoda</taxon>
        <taxon>Hexapoda</taxon>
        <taxon>Insecta</taxon>
        <taxon>Pterygota</taxon>
        <taxon>Neoptera</taxon>
        <taxon>Paraneoptera</taxon>
        <taxon>Hemiptera</taxon>
        <taxon>Heteroptera</taxon>
        <taxon>Panheteroptera</taxon>
        <taxon>Cimicomorpha</taxon>
        <taxon>Miridae</taxon>
        <taxon>Dicyphina</taxon>
        <taxon>Nesidiocoris</taxon>
    </lineage>
</organism>
<feature type="region of interest" description="Disordered" evidence="1">
    <location>
        <begin position="126"/>
        <end position="210"/>
    </location>
</feature>
<evidence type="ECO:0000256" key="1">
    <source>
        <dbReference type="SAM" id="MobiDB-lite"/>
    </source>
</evidence>
<dbReference type="Gene3D" id="3.30.420.610">
    <property type="entry name" value="LOTUS domain-like"/>
    <property type="match status" value="1"/>
</dbReference>
<protein>
    <submittedName>
        <fullName evidence="3">Tudor domain</fullName>
    </submittedName>
</protein>
<dbReference type="PROSITE" id="PS51644">
    <property type="entry name" value="HTH_OST"/>
    <property type="match status" value="1"/>
</dbReference>
<evidence type="ECO:0000313" key="3">
    <source>
        <dbReference type="EMBL" id="BET02372.1"/>
    </source>
</evidence>
<feature type="compositionally biased region" description="Polar residues" evidence="1">
    <location>
        <begin position="170"/>
        <end position="179"/>
    </location>
</feature>
<dbReference type="Proteomes" id="UP001307889">
    <property type="component" value="Chromosome 14"/>
</dbReference>
<sequence>MQKRLCSSELFVKVFIMWRGVEYQPPATDCSDRDSDWSTSEDESQSGEESAGSGDEKQIDDSTKSNQFVTGRGGTTSVDLAAFQKMVLGDWLSRPVDVLVLPNEPKSLKELGFEVIDPCAAGALRNLQNPRRHEMPENGNRTPFESKSHKSDPPTNPPKVQTARKLAEPTSPTTAQVAPQKQPPTPKAGAPSKTDDSAAASKQDSNGDREKVVSNLRALLISSPCAISCAELNGDYKAMIGGDIPFKTLGFLTLESFLTSLNDVLSVEMVNKKMFVKAKLAEDSQHLSSMVGKQKKTSKKVKKRIKAAAGVQAKNSAGLPAKKTRSRAPAKNNSSWLYDNSGRGNWVVPPRPTTSHEPENPWKRESLVEKALVDREKPIETKEIANKCGNPACASVDECARANREFLNSLPSVGKKFAQDLQVLPVKQLHYAASLISDILDAAGRNSLSPSTTISGLMDRQPGGKIVFKPGPRASANSHLTWHKQRCCCGCPGN</sequence>
<dbReference type="InterPro" id="IPR025605">
    <property type="entry name" value="OST-HTH/LOTUS_dom"/>
</dbReference>
<feature type="region of interest" description="Disordered" evidence="1">
    <location>
        <begin position="26"/>
        <end position="74"/>
    </location>
</feature>
<proteinExistence type="predicted"/>
<dbReference type="InterPro" id="IPR041966">
    <property type="entry name" value="LOTUS-like"/>
</dbReference>